<evidence type="ECO:0000259" key="9">
    <source>
        <dbReference type="Pfam" id="PF21803"/>
    </source>
</evidence>
<dbReference type="GeneID" id="7051646"/>
<dbReference type="JaponicusDB" id="SJAG_03448">
    <property type="gene designation" value="nab2"/>
</dbReference>
<dbReference type="PANTHER" id="PTHR14738">
    <property type="entry name" value="ZINC FINGER CCCH DOMAIN-CONTAINING PROTEIN 14"/>
    <property type="match status" value="1"/>
</dbReference>
<evidence type="ECO:0000256" key="1">
    <source>
        <dbReference type="ARBA" id="ARBA00004123"/>
    </source>
</evidence>
<dbReference type="InterPro" id="IPR043094">
    <property type="entry name" value="Nab2/ZC3H14_N_sf"/>
</dbReference>
<evidence type="ECO:0000256" key="8">
    <source>
        <dbReference type="SAM" id="MobiDB-lite"/>
    </source>
</evidence>
<dbReference type="GO" id="GO:0008143">
    <property type="term" value="F:poly(A) binding"/>
    <property type="evidence" value="ECO:0007669"/>
    <property type="project" value="InterPro"/>
</dbReference>
<dbReference type="Gene3D" id="1.10.340.40">
    <property type="entry name" value="Nuclear abundant poly(A) RNA-bind protein 2, N-terminal domain"/>
    <property type="match status" value="1"/>
</dbReference>
<dbReference type="STRING" id="402676.B6K495"/>
<feature type="domain" description="Nab2 type CCCH zinc finger 4" evidence="9">
    <location>
        <begin position="194"/>
        <end position="221"/>
    </location>
</feature>
<dbReference type="GO" id="GO:0043488">
    <property type="term" value="P:regulation of mRNA stability"/>
    <property type="evidence" value="ECO:0007669"/>
    <property type="project" value="InterPro"/>
</dbReference>
<evidence type="ECO:0000256" key="2">
    <source>
        <dbReference type="ARBA" id="ARBA00008423"/>
    </source>
</evidence>
<dbReference type="PANTHER" id="PTHR14738:SF29">
    <property type="entry name" value="ZINC FINGER CCCH DOMAIN-CONTAINING PROTEIN 14"/>
    <property type="match status" value="1"/>
</dbReference>
<dbReference type="AlphaFoldDB" id="B6K495"/>
<evidence type="ECO:0000256" key="3">
    <source>
        <dbReference type="ARBA" id="ARBA00022723"/>
    </source>
</evidence>
<comment type="subcellular location">
    <subcellularLocation>
        <location evidence="1">Nucleus</location>
    </subcellularLocation>
</comment>
<keyword evidence="4" id="KW-0677">Repeat</keyword>
<evidence type="ECO:0000313" key="12">
    <source>
        <dbReference type="Proteomes" id="UP000001744"/>
    </source>
</evidence>
<feature type="compositionally biased region" description="Polar residues" evidence="8">
    <location>
        <begin position="82"/>
        <end position="91"/>
    </location>
</feature>
<keyword evidence="12" id="KW-1185">Reference proteome</keyword>
<evidence type="ECO:0000256" key="7">
    <source>
        <dbReference type="ARBA" id="ARBA00023242"/>
    </source>
</evidence>
<reference evidence="10 12" key="1">
    <citation type="journal article" date="2011" name="Science">
        <title>Comparative functional genomics of the fission yeasts.</title>
        <authorList>
            <person name="Rhind N."/>
            <person name="Chen Z."/>
            <person name="Yassour M."/>
            <person name="Thompson D.A."/>
            <person name="Haas B.J."/>
            <person name="Habib N."/>
            <person name="Wapinski I."/>
            <person name="Roy S."/>
            <person name="Lin M.F."/>
            <person name="Heiman D.I."/>
            <person name="Young S.K."/>
            <person name="Furuya K."/>
            <person name="Guo Y."/>
            <person name="Pidoux A."/>
            <person name="Chen H.M."/>
            <person name="Robbertse B."/>
            <person name="Goldberg J.M."/>
            <person name="Aoki K."/>
            <person name="Bayne E.H."/>
            <person name="Berlin A.M."/>
            <person name="Desjardins C.A."/>
            <person name="Dobbs E."/>
            <person name="Dukaj L."/>
            <person name="Fan L."/>
            <person name="FitzGerald M.G."/>
            <person name="French C."/>
            <person name="Gujja S."/>
            <person name="Hansen K."/>
            <person name="Keifenheim D."/>
            <person name="Levin J.Z."/>
            <person name="Mosher R.A."/>
            <person name="Mueller C.A."/>
            <person name="Pfiffner J."/>
            <person name="Priest M."/>
            <person name="Russ C."/>
            <person name="Smialowska A."/>
            <person name="Swoboda P."/>
            <person name="Sykes S.M."/>
            <person name="Vaughn M."/>
            <person name="Vengrova S."/>
            <person name="Yoder R."/>
            <person name="Zeng Q."/>
            <person name="Allshire R."/>
            <person name="Baulcombe D."/>
            <person name="Birren B.W."/>
            <person name="Brown W."/>
            <person name="Ekwall K."/>
            <person name="Kellis M."/>
            <person name="Leatherwood J."/>
            <person name="Levin H."/>
            <person name="Margalit H."/>
            <person name="Martienssen R."/>
            <person name="Nieduszynski C.A."/>
            <person name="Spatafora J.W."/>
            <person name="Friedman N."/>
            <person name="Dalgaard J.Z."/>
            <person name="Baumann P."/>
            <person name="Niki H."/>
            <person name="Regev A."/>
            <person name="Nusbaum C."/>
        </authorList>
    </citation>
    <scope>NUCLEOTIDE SEQUENCE [LARGE SCALE GENOMIC DNA]</scope>
    <source>
        <strain evidence="12">yFS275 / FY16936</strain>
    </source>
</reference>
<keyword evidence="3" id="KW-0479">Metal-binding</keyword>
<gene>
    <name evidence="11" type="primary">nab2</name>
    <name evidence="10" type="ORF">SJAG_03448</name>
</gene>
<dbReference type="Gene3D" id="4.10.1000.40">
    <property type="match status" value="1"/>
</dbReference>
<dbReference type="GO" id="GO:0005634">
    <property type="term" value="C:nucleus"/>
    <property type="evidence" value="ECO:0007669"/>
    <property type="project" value="UniProtKB-SubCell"/>
</dbReference>
<evidence type="ECO:0000313" key="11">
    <source>
        <dbReference type="JaponicusDB" id="SJAG_03448"/>
    </source>
</evidence>
<dbReference type="InterPro" id="IPR040366">
    <property type="entry name" value="Nab2/ZC3H14"/>
</dbReference>
<dbReference type="Pfam" id="PF21803">
    <property type="entry name" value="Nab2-zf4"/>
    <property type="match status" value="1"/>
</dbReference>
<evidence type="ECO:0000256" key="5">
    <source>
        <dbReference type="ARBA" id="ARBA00022771"/>
    </source>
</evidence>
<evidence type="ECO:0000256" key="6">
    <source>
        <dbReference type="ARBA" id="ARBA00022833"/>
    </source>
</evidence>
<feature type="compositionally biased region" description="Basic and acidic residues" evidence="8">
    <location>
        <begin position="92"/>
        <end position="108"/>
    </location>
</feature>
<evidence type="ECO:0000313" key="10">
    <source>
        <dbReference type="EMBL" id="EEB08302.2"/>
    </source>
</evidence>
<dbReference type="InterPro" id="IPR049017">
    <property type="entry name" value="Nab2_Znf4"/>
</dbReference>
<dbReference type="Proteomes" id="UP000001744">
    <property type="component" value="Unassembled WGS sequence"/>
</dbReference>
<comment type="similarity">
    <text evidence="2">Belongs to the ZC3H14 family.</text>
</comment>
<dbReference type="RefSeq" id="XP_002174595.2">
    <property type="nucleotide sequence ID" value="XM_002174559.2"/>
</dbReference>
<accession>B6K495</accession>
<dbReference type="HOGENOM" id="CLU_081064_0_0_1"/>
<keyword evidence="6" id="KW-0862">Zinc</keyword>
<dbReference type="GO" id="GO:0008270">
    <property type="term" value="F:zinc ion binding"/>
    <property type="evidence" value="ECO:0007669"/>
    <property type="project" value="UniProtKB-KW"/>
</dbReference>
<organism evidence="10 12">
    <name type="scientific">Schizosaccharomyces japonicus (strain yFS275 / FY16936)</name>
    <name type="common">Fission yeast</name>
    <dbReference type="NCBI Taxonomy" id="402676"/>
    <lineage>
        <taxon>Eukaryota</taxon>
        <taxon>Fungi</taxon>
        <taxon>Dikarya</taxon>
        <taxon>Ascomycota</taxon>
        <taxon>Taphrinomycotina</taxon>
        <taxon>Schizosaccharomycetes</taxon>
        <taxon>Schizosaccharomycetales</taxon>
        <taxon>Schizosaccharomycetaceae</taxon>
        <taxon>Schizosaccharomyces</taxon>
    </lineage>
</organism>
<keyword evidence="7" id="KW-0539">Nucleus</keyword>
<dbReference type="OMA" id="DEEIPLC"/>
<protein>
    <submittedName>
        <fullName evidence="10">Poly(A) binding protein Nab2</fullName>
    </submittedName>
</protein>
<sequence length="258" mass="28649">MSSFLGNSEMSSKLHDAIEKKLTELNWSDEAASLADFIIVMVTNGKNQQQIHEELVDLVGSELDASFSKWLFEKIDELEKPQTAQTRPNVNETKETKIKEASPKKSEQEITGSDSTPELKSAFPSVVRTERVGQKLKTTTQKRFNPLASSFKTHAQVAPSTKRFFQSDIQLPLCKYAEKCGRPDCIFAHPSPASKDGMVLSSKQCSAGRECDNPECVDSHPSPANHAVTSYEFWKHPSALQIQSLSQSLLPLPSPLQK</sequence>
<name>B6K495_SCHJY</name>
<proteinExistence type="inferred from homology"/>
<dbReference type="VEuPathDB" id="FungiDB:SJAG_03448"/>
<feature type="region of interest" description="Disordered" evidence="8">
    <location>
        <begin position="81"/>
        <end position="124"/>
    </location>
</feature>
<keyword evidence="5" id="KW-0863">Zinc-finger</keyword>
<dbReference type="EMBL" id="KE651167">
    <property type="protein sequence ID" value="EEB08302.2"/>
    <property type="molecule type" value="Genomic_DNA"/>
</dbReference>
<dbReference type="OrthoDB" id="438553at2759"/>
<evidence type="ECO:0000256" key="4">
    <source>
        <dbReference type="ARBA" id="ARBA00022737"/>
    </source>
</evidence>
<dbReference type="eggNOG" id="KOG3702">
    <property type="taxonomic scope" value="Eukaryota"/>
</dbReference>
<feature type="compositionally biased region" description="Polar residues" evidence="8">
    <location>
        <begin position="109"/>
        <end position="118"/>
    </location>
</feature>